<dbReference type="GO" id="GO:0003700">
    <property type="term" value="F:DNA-binding transcription factor activity"/>
    <property type="evidence" value="ECO:0007669"/>
    <property type="project" value="InterPro"/>
</dbReference>
<dbReference type="PRINTS" id="PR00598">
    <property type="entry name" value="HTHMARR"/>
</dbReference>
<evidence type="ECO:0000313" key="3">
    <source>
        <dbReference type="Proteomes" id="UP001162834"/>
    </source>
</evidence>
<dbReference type="Gene3D" id="1.10.10.10">
    <property type="entry name" value="Winged helix-like DNA-binding domain superfamily/Winged helix DNA-binding domain"/>
    <property type="match status" value="1"/>
</dbReference>
<evidence type="ECO:0000259" key="1">
    <source>
        <dbReference type="PROSITE" id="PS50995"/>
    </source>
</evidence>
<sequence length="151" mass="17077">MQASTETPHRVAEQLVALWHHCLSDATRLYSLLAELDIGLTDMKLMHHLSHSRTEPTVKELADSMRLSLPGASRAADALLRRGWVERREDEQDRRMKRLRITDDGRDVLRRVEEARLAGLESLIATLPAEDLDRLGAAIGPILRELEGRTP</sequence>
<dbReference type="RefSeq" id="WP_259315145.1">
    <property type="nucleotide sequence ID" value="NZ_CP087164.1"/>
</dbReference>
<dbReference type="SUPFAM" id="SSF46785">
    <property type="entry name" value="Winged helix' DNA-binding domain"/>
    <property type="match status" value="1"/>
</dbReference>
<dbReference type="EMBL" id="CP087164">
    <property type="protein sequence ID" value="UGS35459.1"/>
    <property type="molecule type" value="Genomic_DNA"/>
</dbReference>
<name>A0A9E7C0B7_9ACTN</name>
<dbReference type="Pfam" id="PF12802">
    <property type="entry name" value="MarR_2"/>
    <property type="match status" value="1"/>
</dbReference>
<dbReference type="PANTHER" id="PTHR33164">
    <property type="entry name" value="TRANSCRIPTIONAL REGULATOR, MARR FAMILY"/>
    <property type="match status" value="1"/>
</dbReference>
<dbReference type="InterPro" id="IPR036390">
    <property type="entry name" value="WH_DNA-bd_sf"/>
</dbReference>
<reference evidence="2" key="1">
    <citation type="journal article" date="2022" name="Int. J. Syst. Evol. Microbiol.">
        <title>Pseudomonas aegrilactucae sp. nov. and Pseudomonas morbosilactucae sp. nov., pathogens causing bacterial rot of lettuce in Japan.</title>
        <authorList>
            <person name="Sawada H."/>
            <person name="Fujikawa T."/>
            <person name="Satou M."/>
        </authorList>
    </citation>
    <scope>NUCLEOTIDE SEQUENCE</scope>
    <source>
        <strain evidence="2">0166_1</strain>
    </source>
</reference>
<dbReference type="Proteomes" id="UP001162834">
    <property type="component" value="Chromosome"/>
</dbReference>
<dbReference type="PROSITE" id="PS50995">
    <property type="entry name" value="HTH_MARR_2"/>
    <property type="match status" value="1"/>
</dbReference>
<dbReference type="AlphaFoldDB" id="A0A9E7C0B7"/>
<accession>A0A9E7C0B7</accession>
<dbReference type="InterPro" id="IPR000835">
    <property type="entry name" value="HTH_MarR-typ"/>
</dbReference>
<protein>
    <recommendedName>
        <fullName evidence="1">HTH marR-type domain-containing protein</fullName>
    </recommendedName>
</protein>
<keyword evidence="3" id="KW-1185">Reference proteome</keyword>
<dbReference type="GO" id="GO:0006950">
    <property type="term" value="P:response to stress"/>
    <property type="evidence" value="ECO:0007669"/>
    <property type="project" value="TreeGrafter"/>
</dbReference>
<gene>
    <name evidence="2" type="ORF">DSM104329_01847</name>
</gene>
<dbReference type="SMART" id="SM00347">
    <property type="entry name" value="HTH_MARR"/>
    <property type="match status" value="1"/>
</dbReference>
<feature type="domain" description="HTH marR-type" evidence="1">
    <location>
        <begin position="1"/>
        <end position="144"/>
    </location>
</feature>
<dbReference type="InterPro" id="IPR036388">
    <property type="entry name" value="WH-like_DNA-bd_sf"/>
</dbReference>
<dbReference type="PANTHER" id="PTHR33164:SF43">
    <property type="entry name" value="HTH-TYPE TRANSCRIPTIONAL REPRESSOR YETL"/>
    <property type="match status" value="1"/>
</dbReference>
<dbReference type="KEGG" id="sbae:DSM104329_01847"/>
<dbReference type="InterPro" id="IPR039422">
    <property type="entry name" value="MarR/SlyA-like"/>
</dbReference>
<evidence type="ECO:0000313" key="2">
    <source>
        <dbReference type="EMBL" id="UGS35459.1"/>
    </source>
</evidence>
<organism evidence="2 3">
    <name type="scientific">Capillimicrobium parvum</name>
    <dbReference type="NCBI Taxonomy" id="2884022"/>
    <lineage>
        <taxon>Bacteria</taxon>
        <taxon>Bacillati</taxon>
        <taxon>Actinomycetota</taxon>
        <taxon>Thermoleophilia</taxon>
        <taxon>Solirubrobacterales</taxon>
        <taxon>Capillimicrobiaceae</taxon>
        <taxon>Capillimicrobium</taxon>
    </lineage>
</organism>
<proteinExistence type="predicted"/>